<dbReference type="AlphaFoldDB" id="A0A1B2RAX8"/>
<proteinExistence type="predicted"/>
<keyword evidence="1" id="KW-0614">Plasmid</keyword>
<reference evidence="1" key="1">
    <citation type="submission" date="2016-04" db="EMBL/GenBank/DDBJ databases">
        <title>Characterization of the 'ancient' IncA/C plasmids R16a and IP40a and their rearrangements using Oxford Nanopore MinION sequencer device.</title>
        <authorList>
            <person name="Szabo M."/>
            <person name="Wilk T."/>
            <person name="Nagy T."/>
            <person name="Farkas T."/>
            <person name="Hegyi A."/>
            <person name="Olasz F."/>
            <person name="Kiss J."/>
        </authorList>
    </citation>
    <scope>NUCLEOTIDE SEQUENCE</scope>
    <source>
        <strain evidence="1">K-12</strain>
        <plasmid evidence="1">IP40a</plasmid>
    </source>
</reference>
<sequence>MVRLSLNWSKQLSFISELKLRMKSRMKSSMPDWTVIIEV</sequence>
<accession>A0A1B2RAX8</accession>
<protein>
    <submittedName>
        <fullName evidence="1">Uncharacterized protein</fullName>
    </submittedName>
</protein>
<evidence type="ECO:0000313" key="1">
    <source>
        <dbReference type="EMBL" id="AOB41790.1"/>
    </source>
</evidence>
<name>A0A1B2RAX8_ECOLX</name>
<geneLocation type="plasmid" evidence="1">
    <name>IP40a</name>
</geneLocation>
<dbReference type="EMBL" id="KX156772">
    <property type="protein sequence ID" value="AOB41790.1"/>
    <property type="molecule type" value="Genomic_DNA"/>
</dbReference>
<organism evidence="1">
    <name type="scientific">Escherichia coli</name>
    <dbReference type="NCBI Taxonomy" id="562"/>
    <lineage>
        <taxon>Bacteria</taxon>
        <taxon>Pseudomonadati</taxon>
        <taxon>Pseudomonadota</taxon>
        <taxon>Gammaproteobacteria</taxon>
        <taxon>Enterobacterales</taxon>
        <taxon>Enterobacteriaceae</taxon>
        <taxon>Escherichia</taxon>
    </lineage>
</organism>